<proteinExistence type="predicted"/>
<evidence type="ECO:0000313" key="2">
    <source>
        <dbReference type="Proteomes" id="UP001234495"/>
    </source>
</evidence>
<sequence>MKIIEATIEKLEDPFGILSGERFEIVLTLEINEDDELYSENGTLLKLIYAVEETDAKIVQYDFIEKETNKVLDFALEDEEIIETEAYCKKLYDQYSAEEEE</sequence>
<protein>
    <submittedName>
        <fullName evidence="1">UDP-glucose 6-dehydrogenase</fullName>
    </submittedName>
</protein>
<comment type="caution">
    <text evidence="1">The sequence shown here is derived from an EMBL/GenBank/DDBJ whole genome shotgun (WGS) entry which is preliminary data.</text>
</comment>
<organism evidence="1 2">
    <name type="scientific">Metabacillus malikii</name>
    <dbReference type="NCBI Taxonomy" id="1504265"/>
    <lineage>
        <taxon>Bacteria</taxon>
        <taxon>Bacillati</taxon>
        <taxon>Bacillota</taxon>
        <taxon>Bacilli</taxon>
        <taxon>Bacillales</taxon>
        <taxon>Bacillaceae</taxon>
        <taxon>Metabacillus</taxon>
    </lineage>
</organism>
<dbReference type="InterPro" id="IPR045424">
    <property type="entry name" value="DUF6509"/>
</dbReference>
<dbReference type="EMBL" id="JAUSUD010000002">
    <property type="protein sequence ID" value="MDQ0229555.1"/>
    <property type="molecule type" value="Genomic_DNA"/>
</dbReference>
<dbReference type="Proteomes" id="UP001234495">
    <property type="component" value="Unassembled WGS sequence"/>
</dbReference>
<evidence type="ECO:0000313" key="1">
    <source>
        <dbReference type="EMBL" id="MDQ0229555.1"/>
    </source>
</evidence>
<accession>A0ABT9ZBA9</accession>
<name>A0ABT9ZBA9_9BACI</name>
<keyword evidence="2" id="KW-1185">Reference proteome</keyword>
<dbReference type="Pfam" id="PF20119">
    <property type="entry name" value="DUF6509"/>
    <property type="match status" value="1"/>
</dbReference>
<gene>
    <name evidence="1" type="ORF">J2S19_000806</name>
</gene>
<reference evidence="1 2" key="1">
    <citation type="submission" date="2023-07" db="EMBL/GenBank/DDBJ databases">
        <title>Genomic Encyclopedia of Type Strains, Phase IV (KMG-IV): sequencing the most valuable type-strain genomes for metagenomic binning, comparative biology and taxonomic classification.</title>
        <authorList>
            <person name="Goeker M."/>
        </authorList>
    </citation>
    <scope>NUCLEOTIDE SEQUENCE [LARGE SCALE GENOMIC DNA]</scope>
    <source>
        <strain evidence="1 2">DSM 29005</strain>
    </source>
</reference>
<dbReference type="RefSeq" id="WP_307337431.1">
    <property type="nucleotide sequence ID" value="NZ_JAUSUD010000002.1"/>
</dbReference>